<comment type="caution">
    <text evidence="2">The sequence shown here is derived from an EMBL/GenBank/DDBJ whole genome shotgun (WGS) entry which is preliminary data.</text>
</comment>
<organism evidence="2 3">
    <name type="scientific">Streptomyces vastus</name>
    <dbReference type="NCBI Taxonomy" id="285451"/>
    <lineage>
        <taxon>Bacteria</taxon>
        <taxon>Bacillati</taxon>
        <taxon>Actinomycetota</taxon>
        <taxon>Actinomycetes</taxon>
        <taxon>Kitasatosporales</taxon>
        <taxon>Streptomycetaceae</taxon>
        <taxon>Streptomyces</taxon>
    </lineage>
</organism>
<dbReference type="EMBL" id="BAAASJ010000113">
    <property type="protein sequence ID" value="GAA2656563.1"/>
    <property type="molecule type" value="Genomic_DNA"/>
</dbReference>
<accession>A0ABN3RMV5</accession>
<evidence type="ECO:0000313" key="3">
    <source>
        <dbReference type="Proteomes" id="UP001500151"/>
    </source>
</evidence>
<dbReference type="InterPro" id="IPR029058">
    <property type="entry name" value="AB_hydrolase_fold"/>
</dbReference>
<protein>
    <recommendedName>
        <fullName evidence="4">PE-PPE domain-containing protein</fullName>
    </recommendedName>
</protein>
<dbReference type="Gene3D" id="3.40.50.1820">
    <property type="entry name" value="alpha/beta hydrolase"/>
    <property type="match status" value="1"/>
</dbReference>
<reference evidence="2 3" key="1">
    <citation type="journal article" date="2019" name="Int. J. Syst. Evol. Microbiol.">
        <title>The Global Catalogue of Microorganisms (GCM) 10K type strain sequencing project: providing services to taxonomists for standard genome sequencing and annotation.</title>
        <authorList>
            <consortium name="The Broad Institute Genomics Platform"/>
            <consortium name="The Broad Institute Genome Sequencing Center for Infectious Disease"/>
            <person name="Wu L."/>
            <person name="Ma J."/>
        </authorList>
    </citation>
    <scope>NUCLEOTIDE SEQUENCE [LARGE SCALE GENOMIC DNA]</scope>
    <source>
        <strain evidence="2 3">JCM 4524</strain>
    </source>
</reference>
<evidence type="ECO:0000256" key="1">
    <source>
        <dbReference type="ARBA" id="ARBA00022801"/>
    </source>
</evidence>
<dbReference type="InterPro" id="IPR000675">
    <property type="entry name" value="Cutinase/axe"/>
</dbReference>
<keyword evidence="3" id="KW-1185">Reference proteome</keyword>
<proteinExistence type="predicted"/>
<dbReference type="Pfam" id="PF01083">
    <property type="entry name" value="Cutinase"/>
    <property type="match status" value="1"/>
</dbReference>
<dbReference type="SUPFAM" id="SSF53474">
    <property type="entry name" value="alpha/beta-Hydrolases"/>
    <property type="match status" value="1"/>
</dbReference>
<evidence type="ECO:0000313" key="2">
    <source>
        <dbReference type="EMBL" id="GAA2656563.1"/>
    </source>
</evidence>
<gene>
    <name evidence="2" type="ORF">GCM10010307_70280</name>
</gene>
<evidence type="ECO:0008006" key="4">
    <source>
        <dbReference type="Google" id="ProtNLM"/>
    </source>
</evidence>
<name>A0ABN3RMV5_9ACTN</name>
<dbReference type="RefSeq" id="WP_344395313.1">
    <property type="nucleotide sequence ID" value="NZ_BAAASJ010000113.1"/>
</dbReference>
<keyword evidence="1" id="KW-0378">Hydrolase</keyword>
<dbReference type="Proteomes" id="UP001500151">
    <property type="component" value="Unassembled WGS sequence"/>
</dbReference>
<sequence>MAATSPELSAQSSNCRDVYFFGGHGLGEGSETDWGRTVGDVYLKFRDALHGADPDVSVDGAPIAYPRKDLPGGGLLGLGAAWVETWEKEQPDIVDGAAALSSQINRRISQCQHAPERFVIVGFSEGAWVIHQYLKKAPQQILNMISGVALLGDPQYTGTGIIPKRIPKYAITPFFPREIARRATSWCLSYYLPAAKRTVADPICMYGNRKDEQNCRKAANMRLDEAWCPHLWYRQSGNTQRAADYLVSLS</sequence>
<dbReference type="SMART" id="SM01110">
    <property type="entry name" value="Cutinase"/>
    <property type="match status" value="1"/>
</dbReference>